<keyword evidence="3" id="KW-1133">Transmembrane helix</keyword>
<comment type="caution">
    <text evidence="7">The sequence shown here is derived from an EMBL/GenBank/DDBJ whole genome shotgun (WGS) entry which is preliminary data.</text>
</comment>
<dbReference type="Proteomes" id="UP000315648">
    <property type="component" value="Unassembled WGS sequence"/>
</dbReference>
<evidence type="ECO:0000256" key="4">
    <source>
        <dbReference type="ARBA" id="ARBA00023136"/>
    </source>
</evidence>
<dbReference type="EC" id="3.4.21.89" evidence="5"/>
<keyword evidence="2" id="KW-0812">Transmembrane</keyword>
<feature type="signal peptide" evidence="6">
    <location>
        <begin position="1"/>
        <end position="27"/>
    </location>
</feature>
<dbReference type="GO" id="GO:0004252">
    <property type="term" value="F:serine-type endopeptidase activity"/>
    <property type="evidence" value="ECO:0007669"/>
    <property type="project" value="UniProtKB-UniRule"/>
</dbReference>
<keyword evidence="6" id="KW-0732">Signal</keyword>
<keyword evidence="4" id="KW-0472">Membrane</keyword>
<dbReference type="RefSeq" id="WP_144228586.1">
    <property type="nucleotide sequence ID" value="NZ_CBCRVV010000003.1"/>
</dbReference>
<evidence type="ECO:0000256" key="2">
    <source>
        <dbReference type="ARBA" id="ARBA00022692"/>
    </source>
</evidence>
<keyword evidence="8" id="KW-1185">Reference proteome</keyword>
<evidence type="ECO:0000256" key="6">
    <source>
        <dbReference type="SAM" id="SignalP"/>
    </source>
</evidence>
<dbReference type="GO" id="GO:0016020">
    <property type="term" value="C:membrane"/>
    <property type="evidence" value="ECO:0007669"/>
    <property type="project" value="UniProtKB-SubCell"/>
</dbReference>
<reference evidence="7 8" key="1">
    <citation type="submission" date="2019-07" db="EMBL/GenBank/DDBJ databases">
        <title>Description of 53C-WASEF.</title>
        <authorList>
            <person name="Pitt A."/>
            <person name="Hahn M.W."/>
        </authorList>
    </citation>
    <scope>NUCLEOTIDE SEQUENCE [LARGE SCALE GENOMIC DNA]</scope>
    <source>
        <strain evidence="7 8">53C-WASEF</strain>
    </source>
</reference>
<name>A0A556QNM8_9BACT</name>
<proteinExistence type="predicted"/>
<dbReference type="OrthoDB" id="197290at2"/>
<feature type="chain" id="PRO_5022156997" description="Signal peptidase I" evidence="6">
    <location>
        <begin position="28"/>
        <end position="168"/>
    </location>
</feature>
<dbReference type="Gene3D" id="2.10.109.10">
    <property type="entry name" value="Umud Fragment, subunit A"/>
    <property type="match status" value="1"/>
</dbReference>
<dbReference type="NCBIfam" id="TIGR02228">
    <property type="entry name" value="sigpep_I_arch"/>
    <property type="match status" value="1"/>
</dbReference>
<dbReference type="EMBL" id="VMBG01000001">
    <property type="protein sequence ID" value="TSJ78245.1"/>
    <property type="molecule type" value="Genomic_DNA"/>
</dbReference>
<dbReference type="CDD" id="cd06462">
    <property type="entry name" value="Peptidase_S24_S26"/>
    <property type="match status" value="1"/>
</dbReference>
<dbReference type="GO" id="GO:0006465">
    <property type="term" value="P:signal peptide processing"/>
    <property type="evidence" value="ECO:0007669"/>
    <property type="project" value="UniProtKB-UniRule"/>
</dbReference>
<dbReference type="InterPro" id="IPR001733">
    <property type="entry name" value="Peptidase_S26B"/>
</dbReference>
<gene>
    <name evidence="7" type="ORF">FPL22_02760</name>
</gene>
<protein>
    <recommendedName>
        <fullName evidence="5">Signal peptidase I</fullName>
        <ecNumber evidence="5">3.4.21.89</ecNumber>
    </recommendedName>
</protein>
<keyword evidence="7" id="KW-0378">Hydrolase</keyword>
<dbReference type="SUPFAM" id="SSF51306">
    <property type="entry name" value="LexA/Signal peptidase"/>
    <property type="match status" value="1"/>
</dbReference>
<dbReference type="GO" id="GO:0009003">
    <property type="term" value="F:signal peptidase activity"/>
    <property type="evidence" value="ECO:0007669"/>
    <property type="project" value="UniProtKB-EC"/>
</dbReference>
<dbReference type="AlphaFoldDB" id="A0A556QNM8"/>
<evidence type="ECO:0000313" key="7">
    <source>
        <dbReference type="EMBL" id="TSJ78245.1"/>
    </source>
</evidence>
<evidence type="ECO:0000313" key="8">
    <source>
        <dbReference type="Proteomes" id="UP000315648"/>
    </source>
</evidence>
<evidence type="ECO:0000256" key="1">
    <source>
        <dbReference type="ARBA" id="ARBA00004370"/>
    </source>
</evidence>
<evidence type="ECO:0000256" key="3">
    <source>
        <dbReference type="ARBA" id="ARBA00022989"/>
    </source>
</evidence>
<sequence length="168" mass="17430">MKTTRTLSRLLLALAGFAFAFAGEANAANPVSGVSLITALKDAHSLAANRSDLKVLRVEGTSMLPYFGTGAVLVVKTLAAEKLRSGMVVVYTNRFNEIIAHRLVSVTANGWTAAGYNNSSDDTTPVTSENLIGVVYATFHSDAQASAPLVASTSVEAGTLVAMAGPAR</sequence>
<comment type="subcellular location">
    <subcellularLocation>
        <location evidence="1">Membrane</location>
    </subcellularLocation>
</comment>
<accession>A0A556QNM8</accession>
<organism evidence="7 8">
    <name type="scientific">Rariglobus hedericola</name>
    <dbReference type="NCBI Taxonomy" id="2597822"/>
    <lineage>
        <taxon>Bacteria</taxon>
        <taxon>Pseudomonadati</taxon>
        <taxon>Verrucomicrobiota</taxon>
        <taxon>Opitutia</taxon>
        <taxon>Opitutales</taxon>
        <taxon>Opitutaceae</taxon>
        <taxon>Rariglobus</taxon>
    </lineage>
</organism>
<dbReference type="InterPro" id="IPR036286">
    <property type="entry name" value="LexA/Signal_pep-like_sf"/>
</dbReference>
<evidence type="ECO:0000256" key="5">
    <source>
        <dbReference type="NCBIfam" id="TIGR02228"/>
    </source>
</evidence>